<dbReference type="AlphaFoldDB" id="A0A6J4R763"/>
<protein>
    <submittedName>
        <fullName evidence="2">Uncharacterized protein</fullName>
    </submittedName>
</protein>
<gene>
    <name evidence="2" type="ORF">AVDCRST_MAG28-2743</name>
</gene>
<evidence type="ECO:0000313" key="2">
    <source>
        <dbReference type="EMBL" id="CAA9457602.1"/>
    </source>
</evidence>
<proteinExistence type="predicted"/>
<reference evidence="2" key="1">
    <citation type="submission" date="2020-02" db="EMBL/GenBank/DDBJ databases">
        <authorList>
            <person name="Meier V. D."/>
        </authorList>
    </citation>
    <scope>NUCLEOTIDE SEQUENCE</scope>
    <source>
        <strain evidence="2">AVDCRST_MAG28</strain>
    </source>
</reference>
<feature type="compositionally biased region" description="Basic and acidic residues" evidence="1">
    <location>
        <begin position="25"/>
        <end position="41"/>
    </location>
</feature>
<name>A0A6J4R763_9ACTN</name>
<accession>A0A6J4R763</accession>
<evidence type="ECO:0000256" key="1">
    <source>
        <dbReference type="SAM" id="MobiDB-lite"/>
    </source>
</evidence>
<sequence>MVLEACYESRIVERQKSVSALSRLPEADAGDKERHQNIVAP</sequence>
<feature type="region of interest" description="Disordered" evidence="1">
    <location>
        <begin position="22"/>
        <end position="41"/>
    </location>
</feature>
<organism evidence="2">
    <name type="scientific">uncultured Rubrobacteraceae bacterium</name>
    <dbReference type="NCBI Taxonomy" id="349277"/>
    <lineage>
        <taxon>Bacteria</taxon>
        <taxon>Bacillati</taxon>
        <taxon>Actinomycetota</taxon>
        <taxon>Rubrobacteria</taxon>
        <taxon>Rubrobacterales</taxon>
        <taxon>Rubrobacteraceae</taxon>
        <taxon>environmental samples</taxon>
    </lineage>
</organism>
<dbReference type="EMBL" id="CADCVE010000060">
    <property type="protein sequence ID" value="CAA9457602.1"/>
    <property type="molecule type" value="Genomic_DNA"/>
</dbReference>